<feature type="compositionally biased region" description="Low complexity" evidence="2">
    <location>
        <begin position="354"/>
        <end position="373"/>
    </location>
</feature>
<dbReference type="InterPro" id="IPR008828">
    <property type="entry name" value="Sin1/Avo1"/>
</dbReference>
<comment type="caution">
    <text evidence="5">The sequence shown here is derived from an EMBL/GenBank/DDBJ whole genome shotgun (WGS) entry which is preliminary data.</text>
</comment>
<dbReference type="GO" id="GO:0016301">
    <property type="term" value="F:kinase activity"/>
    <property type="evidence" value="ECO:0007669"/>
    <property type="project" value="UniProtKB-KW"/>
</dbReference>
<feature type="region of interest" description="Disordered" evidence="2">
    <location>
        <begin position="213"/>
        <end position="373"/>
    </location>
</feature>
<dbReference type="PANTHER" id="PTHR13335:SF1">
    <property type="entry name" value="TARGET OF RAPAMYCIN COMPLEX 2 SUBUNIT MAPKAP1"/>
    <property type="match status" value="1"/>
</dbReference>
<proteinExistence type="inferred from homology"/>
<name>A0ABQ8VIH4_9AGAR</name>
<dbReference type="Proteomes" id="UP001150217">
    <property type="component" value="Unassembled WGS sequence"/>
</dbReference>
<feature type="region of interest" description="Disordered" evidence="2">
    <location>
        <begin position="836"/>
        <end position="855"/>
    </location>
</feature>
<feature type="domain" description="CRIM" evidence="3">
    <location>
        <begin position="392"/>
        <end position="540"/>
    </location>
</feature>
<dbReference type="Pfam" id="PF16979">
    <property type="entry name" value="SIN1_PH"/>
    <property type="match status" value="1"/>
</dbReference>
<evidence type="ECO:0000313" key="6">
    <source>
        <dbReference type="Proteomes" id="UP001150217"/>
    </source>
</evidence>
<feature type="domain" description="SIN1-type PH" evidence="4">
    <location>
        <begin position="728"/>
        <end position="829"/>
    </location>
</feature>
<dbReference type="Pfam" id="PF16978">
    <property type="entry name" value="CRIM"/>
    <property type="match status" value="1"/>
</dbReference>
<feature type="region of interest" description="Disordered" evidence="2">
    <location>
        <begin position="147"/>
        <end position="166"/>
    </location>
</feature>
<evidence type="ECO:0000259" key="4">
    <source>
        <dbReference type="Pfam" id="PF16979"/>
    </source>
</evidence>
<keyword evidence="5" id="KW-0418">Kinase</keyword>
<dbReference type="InterPro" id="IPR031313">
    <property type="entry name" value="Sin1_PH_dom"/>
</dbReference>
<feature type="region of interest" description="Disordered" evidence="2">
    <location>
        <begin position="540"/>
        <end position="569"/>
    </location>
</feature>
<dbReference type="EMBL" id="JANVFT010000030">
    <property type="protein sequence ID" value="KAJ4495440.1"/>
    <property type="molecule type" value="Genomic_DNA"/>
</dbReference>
<reference evidence="5" key="1">
    <citation type="submission" date="2022-08" db="EMBL/GenBank/DDBJ databases">
        <title>A Global Phylogenomic Analysis of the Shiitake Genus Lentinula.</title>
        <authorList>
            <consortium name="DOE Joint Genome Institute"/>
            <person name="Sierra-Patev S."/>
            <person name="Min B."/>
            <person name="Naranjo-Ortiz M."/>
            <person name="Looney B."/>
            <person name="Konkel Z."/>
            <person name="Slot J.C."/>
            <person name="Sakamoto Y."/>
            <person name="Steenwyk J.L."/>
            <person name="Rokas A."/>
            <person name="Carro J."/>
            <person name="Camarero S."/>
            <person name="Ferreira P."/>
            <person name="Molpeceres G."/>
            <person name="Ruiz-Duenas F.J."/>
            <person name="Serrano A."/>
            <person name="Henrissat B."/>
            <person name="Drula E."/>
            <person name="Hughes K.W."/>
            <person name="Mata J.L."/>
            <person name="Ishikawa N.K."/>
            <person name="Vargas-Isla R."/>
            <person name="Ushijima S."/>
            <person name="Smith C.A."/>
            <person name="Ahrendt S."/>
            <person name="Andreopoulos W."/>
            <person name="He G."/>
            <person name="Labutti K."/>
            <person name="Lipzen A."/>
            <person name="Ng V."/>
            <person name="Riley R."/>
            <person name="Sandor L."/>
            <person name="Barry K."/>
            <person name="Martinez A.T."/>
            <person name="Xiao Y."/>
            <person name="Gibbons J.G."/>
            <person name="Terashima K."/>
            <person name="Grigoriev I.V."/>
            <person name="Hibbett D.S."/>
        </authorList>
    </citation>
    <scope>NUCLEOTIDE SEQUENCE</scope>
    <source>
        <strain evidence="5">RHP3577 ss4</strain>
    </source>
</reference>
<dbReference type="InterPro" id="IPR011993">
    <property type="entry name" value="PH-like_dom_sf"/>
</dbReference>
<evidence type="ECO:0000256" key="1">
    <source>
        <dbReference type="ARBA" id="ARBA00009407"/>
    </source>
</evidence>
<organism evidence="5 6">
    <name type="scientific">Lentinula lateritia</name>
    <dbReference type="NCBI Taxonomy" id="40482"/>
    <lineage>
        <taxon>Eukaryota</taxon>
        <taxon>Fungi</taxon>
        <taxon>Dikarya</taxon>
        <taxon>Basidiomycota</taxon>
        <taxon>Agaricomycotina</taxon>
        <taxon>Agaricomycetes</taxon>
        <taxon>Agaricomycetidae</taxon>
        <taxon>Agaricales</taxon>
        <taxon>Marasmiineae</taxon>
        <taxon>Omphalotaceae</taxon>
        <taxon>Lentinula</taxon>
    </lineage>
</organism>
<keyword evidence="6" id="KW-1185">Reference proteome</keyword>
<feature type="compositionally biased region" description="Acidic residues" evidence="2">
    <location>
        <begin position="249"/>
        <end position="272"/>
    </location>
</feature>
<dbReference type="PANTHER" id="PTHR13335">
    <property type="entry name" value="TARGET OF RAPAMYCIN COMPLEX 2 SUBUNIT MAPKAP1"/>
    <property type="match status" value="1"/>
</dbReference>
<evidence type="ECO:0000259" key="3">
    <source>
        <dbReference type="Pfam" id="PF16978"/>
    </source>
</evidence>
<evidence type="ECO:0000313" key="5">
    <source>
        <dbReference type="EMBL" id="KAJ4495440.1"/>
    </source>
</evidence>
<gene>
    <name evidence="5" type="ORF">C8R41DRAFT_762875</name>
</gene>
<sequence length="855" mass="92829">MSLISDTSFLIHSLRLSYLRDIDDPYGARIISLDPSHSSNPYIYTAGLADHERWPELAFPSSPTISEDESERPLGFPGARLKHTQTIMGRRSGGLGLRVNAKRASVSKRLSKSSEVQNFIPENAPVQQDSVLNATSSAPVTTTVLDTDISKPSADQPSGSLHPDSTKLNVTVVEPTVVTEAPVQKVVQFIPKFKGAAEMEARRRIRMAGMAARRGITNGEPVPSVEPVRPDPTLDDTSSEEDVVHIADDDSPDSDFDQVDNDSMDDGDEFDPEFAATRPVNSDSASDISNSLPSINSSVPLATSARPRLSPVSEGGDTSEAPARSATTDTEAAVTSKVPTASNPIRRPNAVPFSKSNSHTTSSGSLSQHSSSNHNLISFSRKPVTPIRPFPSALTAMLGATSNTSNPFAELYAAISGRGEAAATNVSVFFPHAREPRGKAMELNVRKDATVEEVIGFALWNYWEEAWLPKLDQGIPEGEEGQQARETRLSAIGWVLRLTEDDGEVDDDFPPPDRTGKIIKFNADGFAVIEATPAQVGQNQILESKIQRRPSRTSGARRPDLGKPPALALPPYSGAPSSSAIFSSSLANGSVPLSTSLGPISSHGPQMFLRVRIADNADAVHVSTTIPVSSGMYMQEVLELVCRKRKIANLGDFALLLADLRLFIPLDRTVASLQGKRELLLVKKSMLPQMGVDVMKAGRTTDPNASIFKRMSDSPEVKLSSTLDFTAAYKKYTIYRKLPMLVARQEKTLAIDGQYVHIMPSTNKAAKAVFDSGRTISYHIKTIVDCQQSLKTPHNFKLVYSRAGGDKRYLFEAETPKVANEIVQTVKSLKAALERSSTVSKSRRSRHVGEHRSLR</sequence>
<feature type="compositionally biased region" description="Polar residues" evidence="2">
    <location>
        <begin position="279"/>
        <end position="301"/>
    </location>
</feature>
<protein>
    <submittedName>
        <fullName evidence="5">Stress-activated map kinase interacting protein 1-domain-containing protein</fullName>
    </submittedName>
</protein>
<keyword evidence="5" id="KW-0808">Transferase</keyword>
<accession>A0ABQ8VIH4</accession>
<dbReference type="Gene3D" id="2.30.29.30">
    <property type="entry name" value="Pleckstrin-homology domain (PH domain)/Phosphotyrosine-binding domain (PTB)"/>
    <property type="match status" value="1"/>
</dbReference>
<evidence type="ECO:0000256" key="2">
    <source>
        <dbReference type="SAM" id="MobiDB-lite"/>
    </source>
</evidence>
<comment type="similarity">
    <text evidence="1">Belongs to the SIN1 family.</text>
</comment>
<dbReference type="InterPro" id="IPR031567">
    <property type="entry name" value="CRIM_dom"/>
</dbReference>